<keyword evidence="1" id="KW-0472">Membrane</keyword>
<proteinExistence type="predicted"/>
<feature type="transmembrane region" description="Helical" evidence="1">
    <location>
        <begin position="42"/>
        <end position="62"/>
    </location>
</feature>
<name>A0AAE3SMB5_9FLAO</name>
<evidence type="ECO:0000313" key="2">
    <source>
        <dbReference type="EMBL" id="MCX2718111.1"/>
    </source>
</evidence>
<protein>
    <submittedName>
        <fullName evidence="2">Uncharacterized protein</fullName>
    </submittedName>
</protein>
<dbReference type="RefSeq" id="WP_266010108.1">
    <property type="nucleotide sequence ID" value="NZ_JAPFQP010000001.1"/>
</dbReference>
<sequence>MSSTKNEIHQIEKIGAISGILSILMYFSVAALSFLPDPLARLIGFTFPLLWIISFMGLYHFLKKEAHTATLEIAYIFGIIGGALVLSLIVVQVANGMWHQEALETASSEESKKFLRATFRGANRVQAGLDVAFDIFITISWFLFGINIMRSKSFSLVLGLAGCLLSAGLLVLNMITFPTAPAEAGLFDLGPFFGIWVLVFFIWFTVVLYKKKNNTA</sequence>
<comment type="caution">
    <text evidence="2">The sequence shown here is derived from an EMBL/GenBank/DDBJ whole genome shotgun (WGS) entry which is preliminary data.</text>
</comment>
<keyword evidence="3" id="KW-1185">Reference proteome</keyword>
<feature type="transmembrane region" description="Helical" evidence="1">
    <location>
        <begin position="14"/>
        <end position="36"/>
    </location>
</feature>
<evidence type="ECO:0000256" key="1">
    <source>
        <dbReference type="SAM" id="Phobius"/>
    </source>
</evidence>
<feature type="transmembrane region" description="Helical" evidence="1">
    <location>
        <begin position="74"/>
        <end position="94"/>
    </location>
</feature>
<keyword evidence="1" id="KW-1133">Transmembrane helix</keyword>
<dbReference type="Proteomes" id="UP001207116">
    <property type="component" value="Unassembled WGS sequence"/>
</dbReference>
<feature type="transmembrane region" description="Helical" evidence="1">
    <location>
        <begin position="156"/>
        <end position="177"/>
    </location>
</feature>
<organism evidence="2 3">
    <name type="scientific">Lentiprolixibacter aurantiacus</name>
    <dbReference type="NCBI Taxonomy" id="2993939"/>
    <lineage>
        <taxon>Bacteria</taxon>
        <taxon>Pseudomonadati</taxon>
        <taxon>Bacteroidota</taxon>
        <taxon>Flavobacteriia</taxon>
        <taxon>Flavobacteriales</taxon>
        <taxon>Flavobacteriaceae</taxon>
        <taxon>Lentiprolixibacter</taxon>
    </lineage>
</organism>
<reference evidence="2" key="1">
    <citation type="submission" date="2022-11" db="EMBL/GenBank/DDBJ databases">
        <title>The characterization of three novel Bacteroidetes species and genomic analysis of their roles in tidal elemental geochemical cycles.</title>
        <authorList>
            <person name="Ma K.-J."/>
        </authorList>
    </citation>
    <scope>NUCLEOTIDE SEQUENCE</scope>
    <source>
        <strain evidence="2">M415</strain>
    </source>
</reference>
<feature type="transmembrane region" description="Helical" evidence="1">
    <location>
        <begin position="125"/>
        <end position="144"/>
    </location>
</feature>
<evidence type="ECO:0000313" key="3">
    <source>
        <dbReference type="Proteomes" id="UP001207116"/>
    </source>
</evidence>
<dbReference type="AlphaFoldDB" id="A0AAE3SMB5"/>
<feature type="transmembrane region" description="Helical" evidence="1">
    <location>
        <begin position="189"/>
        <end position="209"/>
    </location>
</feature>
<dbReference type="EMBL" id="JAPFQP010000001">
    <property type="protein sequence ID" value="MCX2718111.1"/>
    <property type="molecule type" value="Genomic_DNA"/>
</dbReference>
<gene>
    <name evidence="2" type="ORF">OO016_00735</name>
</gene>
<accession>A0AAE3SMB5</accession>
<keyword evidence="1" id="KW-0812">Transmembrane</keyword>